<reference evidence="2 3" key="1">
    <citation type="submission" date="2023-01" db="EMBL/GenBank/DDBJ databases">
        <title>Halorubrum ezzemoulense from Santa Pola, Spain.</title>
        <authorList>
            <person name="Feng Y."/>
            <person name="Louyakis A.S."/>
            <person name="Gogarten J.P."/>
        </authorList>
    </citation>
    <scope>NUCLEOTIDE SEQUENCE [LARGE SCALE GENOMIC DNA]</scope>
    <source>
        <strain evidence="2 3">AMM015</strain>
    </source>
</reference>
<dbReference type="RefSeq" id="WP_271943822.1">
    <property type="nucleotide sequence ID" value="NZ_JAQLTZ010000010.1"/>
</dbReference>
<protein>
    <submittedName>
        <fullName evidence="2">Uncharacterized protein</fullName>
    </submittedName>
</protein>
<name>A0ABT4Z7V0_HALEZ</name>
<keyword evidence="3" id="KW-1185">Reference proteome</keyword>
<evidence type="ECO:0000313" key="2">
    <source>
        <dbReference type="EMBL" id="MDB2293621.1"/>
    </source>
</evidence>
<evidence type="ECO:0000313" key="3">
    <source>
        <dbReference type="Proteomes" id="UP001210528"/>
    </source>
</evidence>
<dbReference type="EMBL" id="JAQLUK010000024">
    <property type="protein sequence ID" value="MDB2293621.1"/>
    <property type="molecule type" value="Genomic_DNA"/>
</dbReference>
<feature type="compositionally biased region" description="Basic residues" evidence="1">
    <location>
        <begin position="13"/>
        <end position="22"/>
    </location>
</feature>
<organism evidence="2 3">
    <name type="scientific">Halorubrum ezzemoulense</name>
    <name type="common">Halorubrum chaoviator</name>
    <dbReference type="NCBI Taxonomy" id="337243"/>
    <lineage>
        <taxon>Archaea</taxon>
        <taxon>Methanobacteriati</taxon>
        <taxon>Methanobacteriota</taxon>
        <taxon>Stenosarchaea group</taxon>
        <taxon>Halobacteria</taxon>
        <taxon>Halobacteriales</taxon>
        <taxon>Haloferacaceae</taxon>
        <taxon>Halorubrum</taxon>
    </lineage>
</organism>
<dbReference type="Proteomes" id="UP001210528">
    <property type="component" value="Unassembled WGS sequence"/>
</dbReference>
<feature type="region of interest" description="Disordered" evidence="1">
    <location>
        <begin position="1"/>
        <end position="31"/>
    </location>
</feature>
<accession>A0ABT4Z7V0</accession>
<sequence length="114" mass="12696">MRSPSRTEAAQQRRPKHHRTRPSTRPSTTDLDITLATIAHLRRALTASTAGDAAGVTAALFRATRTIDETHHPDIAAAIRIARSVDPVSRTVRQYIRELLRRLVAVVNCWEPPT</sequence>
<gene>
    <name evidence="2" type="ORF">PM085_15285</name>
</gene>
<evidence type="ECO:0000256" key="1">
    <source>
        <dbReference type="SAM" id="MobiDB-lite"/>
    </source>
</evidence>
<proteinExistence type="predicted"/>
<feature type="compositionally biased region" description="Polar residues" evidence="1">
    <location>
        <begin position="1"/>
        <end position="10"/>
    </location>
</feature>
<comment type="caution">
    <text evidence="2">The sequence shown here is derived from an EMBL/GenBank/DDBJ whole genome shotgun (WGS) entry which is preliminary data.</text>
</comment>